<dbReference type="AlphaFoldDB" id="A0A8S9A308"/>
<dbReference type="VEuPathDB" id="FungiDB:SMAC_01649"/>
<dbReference type="PANTHER" id="PTHR23028:SF126">
    <property type="entry name" value="ACYLTRANSFERASE 3 DOMAIN-CONTAINING PROTEIN"/>
    <property type="match status" value="1"/>
</dbReference>
<feature type="transmembrane region" description="Helical" evidence="2">
    <location>
        <begin position="95"/>
        <end position="116"/>
    </location>
</feature>
<evidence type="ECO:0000256" key="2">
    <source>
        <dbReference type="SAM" id="Phobius"/>
    </source>
</evidence>
<dbReference type="EMBL" id="NMPR01000013">
    <property type="protein sequence ID" value="KAA8635241.1"/>
    <property type="molecule type" value="Genomic_DNA"/>
</dbReference>
<feature type="transmembrane region" description="Helical" evidence="2">
    <location>
        <begin position="458"/>
        <end position="480"/>
    </location>
</feature>
<dbReference type="OMA" id="QITWPWA"/>
<feature type="transmembrane region" description="Helical" evidence="2">
    <location>
        <begin position="142"/>
        <end position="162"/>
    </location>
</feature>
<dbReference type="Proteomes" id="UP000433876">
    <property type="component" value="Unassembled WGS sequence"/>
</dbReference>
<feature type="transmembrane region" description="Helical" evidence="2">
    <location>
        <begin position="205"/>
        <end position="228"/>
    </location>
</feature>
<gene>
    <name evidence="4" type="ORF">SMACR_01649</name>
</gene>
<organism evidence="4 5">
    <name type="scientific">Sordaria macrospora</name>
    <dbReference type="NCBI Taxonomy" id="5147"/>
    <lineage>
        <taxon>Eukaryota</taxon>
        <taxon>Fungi</taxon>
        <taxon>Dikarya</taxon>
        <taxon>Ascomycota</taxon>
        <taxon>Pezizomycotina</taxon>
        <taxon>Sordariomycetes</taxon>
        <taxon>Sordariomycetidae</taxon>
        <taxon>Sordariales</taxon>
        <taxon>Sordariaceae</taxon>
        <taxon>Sordaria</taxon>
    </lineage>
</organism>
<comment type="caution">
    <text evidence="4">The sequence shown here is derived from an EMBL/GenBank/DDBJ whole genome shotgun (WGS) entry which is preliminary data.</text>
</comment>
<evidence type="ECO:0000313" key="4">
    <source>
        <dbReference type="EMBL" id="KAA8635241.1"/>
    </source>
</evidence>
<dbReference type="InterPro" id="IPR050879">
    <property type="entry name" value="Acyltransferase_3"/>
</dbReference>
<feature type="region of interest" description="Disordered" evidence="1">
    <location>
        <begin position="498"/>
        <end position="519"/>
    </location>
</feature>
<feature type="transmembrane region" description="Helical" evidence="2">
    <location>
        <begin position="363"/>
        <end position="385"/>
    </location>
</feature>
<dbReference type="InterPro" id="IPR002656">
    <property type="entry name" value="Acyl_transf_3_dom"/>
</dbReference>
<feature type="domain" description="Acyltransferase 3" evidence="3">
    <location>
        <begin position="43"/>
        <end position="432"/>
    </location>
</feature>
<sequence>MLRHQINPLSWADTFLRALIPSFIADAIFSDHRKATRLHPTSYLDGLRGIASVLVFFCHYTEDNYRSLTRSYGVGDKDRPETATTGWIQLPFLRIIFSGRPMVHIFFVISGFVLSYKPIKSIHARDLDKCYTALSSSTFRRAFRLFGPCVASAFMIMCLQQLDLYPGRNPRDTWAEQLMAWKRVVFTQITWPWAWDKDMMPGYDIHLWTIPIEFAHSMLLFMVILMLARTKLRIRQMAVLGLMGYCLSCGKWAGFEFLAGLFLAEVHVLKSAREQQSKEWESVAQEEEDDDLNKYGHREVRQGGGFVSLSTLKTIFCIGLVILGLFVGGWPNHEADKTPGIRWFLAKTPMPFAKMDHLAPQKFWFGLCAVGTVWAVGELPLLIRLFEGSLAQYCGRISYAIYICHGPVLGLFQNYVMGSQFVPAQGELGKDGYKVAVEAHGIKGMTGMENTTQKTTGWFLGLCVLGPVVVWAADVFMRAIDEPIVRIARKMENVCLDREAQPEQRPGGRRLEPGYSAAA</sequence>
<feature type="transmembrane region" description="Helical" evidence="2">
    <location>
        <begin position="306"/>
        <end position="330"/>
    </location>
</feature>
<proteinExistence type="predicted"/>
<keyword evidence="2" id="KW-1133">Transmembrane helix</keyword>
<evidence type="ECO:0000313" key="5">
    <source>
        <dbReference type="Proteomes" id="UP000433876"/>
    </source>
</evidence>
<dbReference type="PANTHER" id="PTHR23028">
    <property type="entry name" value="ACETYLTRANSFERASE"/>
    <property type="match status" value="1"/>
</dbReference>
<name>A0A8S9A308_SORMA</name>
<accession>A0A8S9A308</accession>
<feature type="transmembrane region" description="Helical" evidence="2">
    <location>
        <begin position="397"/>
        <end position="416"/>
    </location>
</feature>
<protein>
    <recommendedName>
        <fullName evidence="3">Acyltransferase 3 domain-containing protein</fullName>
    </recommendedName>
</protein>
<evidence type="ECO:0000259" key="3">
    <source>
        <dbReference type="Pfam" id="PF01757"/>
    </source>
</evidence>
<dbReference type="Pfam" id="PF01757">
    <property type="entry name" value="Acyl_transf_3"/>
    <property type="match status" value="1"/>
</dbReference>
<evidence type="ECO:0000256" key="1">
    <source>
        <dbReference type="SAM" id="MobiDB-lite"/>
    </source>
</evidence>
<keyword evidence="2" id="KW-0472">Membrane</keyword>
<reference evidence="4 5" key="1">
    <citation type="submission" date="2017-07" db="EMBL/GenBank/DDBJ databases">
        <title>Genome sequence of the Sordaria macrospora wild type strain R19027.</title>
        <authorList>
            <person name="Nowrousian M."/>
            <person name="Teichert I."/>
            <person name="Kueck U."/>
        </authorList>
    </citation>
    <scope>NUCLEOTIDE SEQUENCE [LARGE SCALE GENOMIC DNA]</scope>
    <source>
        <strain evidence="4 5">R19027</strain>
        <tissue evidence="4">Mycelium</tissue>
    </source>
</reference>
<keyword evidence="2" id="KW-0812">Transmembrane</keyword>
<dbReference type="GO" id="GO:0016747">
    <property type="term" value="F:acyltransferase activity, transferring groups other than amino-acyl groups"/>
    <property type="evidence" value="ECO:0007669"/>
    <property type="project" value="InterPro"/>
</dbReference>